<name>A0A132MRA4_9ACTN</name>
<dbReference type="Proteomes" id="UP000070659">
    <property type="component" value="Unassembled WGS sequence"/>
</dbReference>
<evidence type="ECO:0000313" key="2">
    <source>
        <dbReference type="EMBL" id="KWX00361.1"/>
    </source>
</evidence>
<sequence>MSAGVRGDRGEGGVADRRAHPGADAPALEPPAQPRAGGDQGEVPAVHALGADHVAEQASSRRVVRLPGAPRAPAVLEQRQRQPPRRLVGPQHAERHVPRVVAALDPQVSERVQVLERGQAQFAAGRDRRRPNSGQ</sequence>
<accession>A0A132MRA4</accession>
<organism evidence="2 5">
    <name type="scientific">Carbonactinospora thermoautotrophica</name>
    <dbReference type="NCBI Taxonomy" id="1469144"/>
    <lineage>
        <taxon>Bacteria</taxon>
        <taxon>Bacillati</taxon>
        <taxon>Actinomycetota</taxon>
        <taxon>Actinomycetes</taxon>
        <taxon>Kitasatosporales</taxon>
        <taxon>Carbonactinosporaceae</taxon>
        <taxon>Carbonactinospora</taxon>
    </lineage>
</organism>
<dbReference type="AlphaFoldDB" id="A0A132MRA4"/>
<reference evidence="2 5" key="2">
    <citation type="submission" date="2015-02" db="EMBL/GenBank/DDBJ databases">
        <title>Physiological reanalysis, assessment of diazotrophy, and genome sequences of multiple isolates of Streptomyces thermoautotrophicus.</title>
        <authorList>
            <person name="MacKellar D.C."/>
            <person name="Lieber L."/>
            <person name="Norman J."/>
            <person name="Bolger A."/>
            <person name="Tobin C."/>
            <person name="Murray J.W."/>
            <person name="Prell J."/>
        </authorList>
    </citation>
    <scope>NUCLEOTIDE SEQUENCE [LARGE SCALE GENOMIC DNA]</scope>
    <source>
        <strain evidence="2 5">UBT1</strain>
    </source>
</reference>
<evidence type="ECO:0000313" key="4">
    <source>
        <dbReference type="Proteomes" id="UP000070598"/>
    </source>
</evidence>
<protein>
    <submittedName>
        <fullName evidence="2">Uncharacterized protein</fullName>
    </submittedName>
</protein>
<dbReference type="EMBL" id="JYIJ01000018">
    <property type="protein sequence ID" value="KWX00361.1"/>
    <property type="molecule type" value="Genomic_DNA"/>
</dbReference>
<evidence type="ECO:0000256" key="1">
    <source>
        <dbReference type="SAM" id="MobiDB-lite"/>
    </source>
</evidence>
<feature type="region of interest" description="Disordered" evidence="1">
    <location>
        <begin position="1"/>
        <end position="94"/>
    </location>
</feature>
<evidence type="ECO:0000313" key="3">
    <source>
        <dbReference type="EMBL" id="KWX06216.1"/>
    </source>
</evidence>
<gene>
    <name evidence="2" type="ORF">TH66_16215</name>
    <name evidence="3" type="ORF">TR74_22745</name>
</gene>
<evidence type="ECO:0000313" key="5">
    <source>
        <dbReference type="Proteomes" id="UP000070659"/>
    </source>
</evidence>
<reference evidence="4" key="1">
    <citation type="submission" date="2015-02" db="EMBL/GenBank/DDBJ databases">
        <title>Physiological reanalysis, assessment of diazotrophy, and genome sequences of multiple isolates of Streptomyces thermoautotrophicus.</title>
        <authorList>
            <person name="MacKellar D.C."/>
            <person name="Lieber L."/>
            <person name="Norman J."/>
            <person name="Bolger A."/>
            <person name="Tobin C."/>
            <person name="Murray J.W."/>
            <person name="Friesen M."/>
            <person name="Prell J."/>
        </authorList>
    </citation>
    <scope>NUCLEOTIDE SEQUENCE [LARGE SCALE GENOMIC DNA]</scope>
    <source>
        <strain evidence="4">UBT1</strain>
    </source>
</reference>
<proteinExistence type="predicted"/>
<dbReference type="Proteomes" id="UP000070598">
    <property type="component" value="Unassembled WGS sequence"/>
</dbReference>
<feature type="compositionally biased region" description="Basic and acidic residues" evidence="1">
    <location>
        <begin position="1"/>
        <end position="21"/>
    </location>
</feature>
<comment type="caution">
    <text evidence="2">The sequence shown here is derived from an EMBL/GenBank/DDBJ whole genome shotgun (WGS) entry which is preliminary data.</text>
</comment>
<dbReference type="EMBL" id="JYIK01001110">
    <property type="protein sequence ID" value="KWX06216.1"/>
    <property type="molecule type" value="Genomic_DNA"/>
</dbReference>